<organism evidence="5 6">
    <name type="scientific">Puccinia coronata f. sp. avenae</name>
    <dbReference type="NCBI Taxonomy" id="200324"/>
    <lineage>
        <taxon>Eukaryota</taxon>
        <taxon>Fungi</taxon>
        <taxon>Dikarya</taxon>
        <taxon>Basidiomycota</taxon>
        <taxon>Pucciniomycotina</taxon>
        <taxon>Pucciniomycetes</taxon>
        <taxon>Pucciniales</taxon>
        <taxon>Pucciniaceae</taxon>
        <taxon>Puccinia</taxon>
    </lineage>
</organism>
<evidence type="ECO:0000256" key="1">
    <source>
        <dbReference type="SAM" id="SignalP"/>
    </source>
</evidence>
<dbReference type="Proteomes" id="UP000235388">
    <property type="component" value="Unassembled WGS sequence"/>
</dbReference>
<dbReference type="EMBL" id="PGCI01000690">
    <property type="protein sequence ID" value="PLW21011.1"/>
    <property type="molecule type" value="Genomic_DNA"/>
</dbReference>
<proteinExistence type="predicted"/>
<dbReference type="EMBL" id="PGCJ01000993">
    <property type="protein sequence ID" value="PLW12119.1"/>
    <property type="molecule type" value="Genomic_DNA"/>
</dbReference>
<evidence type="ECO:0000313" key="7">
    <source>
        <dbReference type="Proteomes" id="UP000235392"/>
    </source>
</evidence>
<evidence type="ECO:0000313" key="6">
    <source>
        <dbReference type="Proteomes" id="UP000235388"/>
    </source>
</evidence>
<feature type="signal peptide" evidence="1">
    <location>
        <begin position="1"/>
        <end position="23"/>
    </location>
</feature>
<keyword evidence="1" id="KW-0732">Signal</keyword>
<comment type="caution">
    <text evidence="5">The sequence shown here is derived from an EMBL/GenBank/DDBJ whole genome shotgun (WGS) entry which is preliminary data.</text>
</comment>
<dbReference type="EMBL" id="PGCI01000026">
    <property type="protein sequence ID" value="PLW48074.1"/>
    <property type="molecule type" value="Genomic_DNA"/>
</dbReference>
<keyword evidence="6" id="KW-1185">Reference proteome</keyword>
<reference evidence="6 7" key="1">
    <citation type="submission" date="2017-11" db="EMBL/GenBank/DDBJ databases">
        <title>De novo assembly and phasing of dikaryotic genomes from two isolates of Puccinia coronata f. sp. avenae, the causal agent of oat crown rust.</title>
        <authorList>
            <person name="Miller M.E."/>
            <person name="Zhang Y."/>
            <person name="Omidvar V."/>
            <person name="Sperschneider J."/>
            <person name="Schwessinger B."/>
            <person name="Raley C."/>
            <person name="Palmer J.M."/>
            <person name="Garnica D."/>
            <person name="Upadhyaya N."/>
            <person name="Rathjen J."/>
            <person name="Taylor J.M."/>
            <person name="Park R.F."/>
            <person name="Dodds P.N."/>
            <person name="Hirsch C.D."/>
            <person name="Kianian S.F."/>
            <person name="Figueroa M."/>
        </authorList>
    </citation>
    <scope>NUCLEOTIDE SEQUENCE [LARGE SCALE GENOMIC DNA]</scope>
    <source>
        <strain evidence="5">12NC29</strain>
        <strain evidence="3">12SD80</strain>
    </source>
</reference>
<evidence type="ECO:0000313" key="5">
    <source>
        <dbReference type="EMBL" id="PLW58260.1"/>
    </source>
</evidence>
<dbReference type="Proteomes" id="UP000235392">
    <property type="component" value="Unassembled WGS sequence"/>
</dbReference>
<name>A0A2N5W7N2_9BASI</name>
<dbReference type="AlphaFoldDB" id="A0A2N5W7N2"/>
<accession>A0A2N5W7N2</accession>
<evidence type="ECO:0000313" key="3">
    <source>
        <dbReference type="EMBL" id="PLW21011.1"/>
    </source>
</evidence>
<dbReference type="EMBL" id="PGCJ01000004">
    <property type="protein sequence ID" value="PLW58260.1"/>
    <property type="molecule type" value="Genomic_DNA"/>
</dbReference>
<evidence type="ECO:0008006" key="8">
    <source>
        <dbReference type="Google" id="ProtNLM"/>
    </source>
</evidence>
<dbReference type="OrthoDB" id="2508734at2759"/>
<sequence>MHSNILIPLLVALIAIWASHTSAYTCVSGPYKNAACFNIDYDTGGFQANKKAGKPGAPNLNTKFGCADGNTNTPLCCVRDHTQADEIYTMYPPVQQFSNDH</sequence>
<protein>
    <recommendedName>
        <fullName evidence="8">Hydrophobin</fullName>
    </recommendedName>
</protein>
<feature type="chain" id="PRO_5015084147" description="Hydrophobin" evidence="1">
    <location>
        <begin position="24"/>
        <end position="101"/>
    </location>
</feature>
<gene>
    <name evidence="5" type="ORF">PCANC_00912</name>
    <name evidence="2" type="ORF">PCANC_19510</name>
    <name evidence="4" type="ORF">PCASD_03629</name>
    <name evidence="3" type="ORF">PCASD_15108</name>
</gene>
<evidence type="ECO:0000313" key="4">
    <source>
        <dbReference type="EMBL" id="PLW48074.1"/>
    </source>
</evidence>
<evidence type="ECO:0000313" key="2">
    <source>
        <dbReference type="EMBL" id="PLW12119.1"/>
    </source>
</evidence>